<dbReference type="HOGENOM" id="CLU_2853117_0_0_1"/>
<reference evidence="1 3" key="2">
    <citation type="journal article" date="2014" name="BMC Genomics">
        <title>An improved genome release (version Mt4.0) for the model legume Medicago truncatula.</title>
        <authorList>
            <person name="Tang H."/>
            <person name="Krishnakumar V."/>
            <person name="Bidwell S."/>
            <person name="Rosen B."/>
            <person name="Chan A."/>
            <person name="Zhou S."/>
            <person name="Gentzbittel L."/>
            <person name="Childs K.L."/>
            <person name="Yandell M."/>
            <person name="Gundlach H."/>
            <person name="Mayer K.F."/>
            <person name="Schwartz D.C."/>
            <person name="Town C.D."/>
        </authorList>
    </citation>
    <scope>GENOME REANNOTATION</scope>
    <source>
        <strain evidence="1">A17</strain>
        <strain evidence="2 3">cv. Jemalong A17</strain>
    </source>
</reference>
<organism evidence="1 3">
    <name type="scientific">Medicago truncatula</name>
    <name type="common">Barrel medic</name>
    <name type="synonym">Medicago tribuloides</name>
    <dbReference type="NCBI Taxonomy" id="3880"/>
    <lineage>
        <taxon>Eukaryota</taxon>
        <taxon>Viridiplantae</taxon>
        <taxon>Streptophyta</taxon>
        <taxon>Embryophyta</taxon>
        <taxon>Tracheophyta</taxon>
        <taxon>Spermatophyta</taxon>
        <taxon>Magnoliopsida</taxon>
        <taxon>eudicotyledons</taxon>
        <taxon>Gunneridae</taxon>
        <taxon>Pentapetalae</taxon>
        <taxon>rosids</taxon>
        <taxon>fabids</taxon>
        <taxon>Fabales</taxon>
        <taxon>Fabaceae</taxon>
        <taxon>Papilionoideae</taxon>
        <taxon>50 kb inversion clade</taxon>
        <taxon>NPAAA clade</taxon>
        <taxon>Hologalegina</taxon>
        <taxon>IRL clade</taxon>
        <taxon>Trifolieae</taxon>
        <taxon>Medicago</taxon>
    </lineage>
</organism>
<dbReference type="Proteomes" id="UP000002051">
    <property type="component" value="Chromosome 6"/>
</dbReference>
<dbReference type="EnsemblPlants" id="KEH26432">
    <property type="protein sequence ID" value="KEH26432"/>
    <property type="gene ID" value="MTR_6g059715"/>
</dbReference>
<keyword evidence="3" id="KW-1185">Reference proteome</keyword>
<proteinExistence type="predicted"/>
<gene>
    <name evidence="1" type="ordered locus">MTR_6g059715</name>
</gene>
<evidence type="ECO:0000313" key="1">
    <source>
        <dbReference type="EMBL" id="KEH26432.1"/>
    </source>
</evidence>
<dbReference type="PaxDb" id="3880-AES75795"/>
<dbReference type="EMBL" id="CM001222">
    <property type="protein sequence ID" value="KEH26432.1"/>
    <property type="molecule type" value="Genomic_DNA"/>
</dbReference>
<dbReference type="AlphaFoldDB" id="A0A072U9Y4"/>
<protein>
    <submittedName>
        <fullName evidence="1 2">Uncharacterized protein</fullName>
    </submittedName>
</protein>
<reference evidence="2" key="3">
    <citation type="submission" date="2015-04" db="UniProtKB">
        <authorList>
            <consortium name="EnsemblPlants"/>
        </authorList>
    </citation>
    <scope>IDENTIFICATION</scope>
    <source>
        <strain evidence="2">cv. Jemalong A17</strain>
    </source>
</reference>
<sequence>MSFMTAPPFSPLSFDYPPSNVSPLFRCRFRRQRIEAVLHMFCFFAEDFSPRKSDNVFGGAPVVFA</sequence>
<accession>A0A072U9Y4</accession>
<name>A0A072U9Y4_MEDTR</name>
<evidence type="ECO:0000313" key="3">
    <source>
        <dbReference type="Proteomes" id="UP000002051"/>
    </source>
</evidence>
<evidence type="ECO:0000313" key="2">
    <source>
        <dbReference type="EnsemblPlants" id="KEH26432"/>
    </source>
</evidence>
<reference evidence="1 3" key="1">
    <citation type="journal article" date="2011" name="Nature">
        <title>The Medicago genome provides insight into the evolution of rhizobial symbioses.</title>
        <authorList>
            <person name="Young N.D."/>
            <person name="Debelle F."/>
            <person name="Oldroyd G.E."/>
            <person name="Geurts R."/>
            <person name="Cannon S.B."/>
            <person name="Udvardi M.K."/>
            <person name="Benedito V.A."/>
            <person name="Mayer K.F."/>
            <person name="Gouzy J."/>
            <person name="Schoof H."/>
            <person name="Van de Peer Y."/>
            <person name="Proost S."/>
            <person name="Cook D.R."/>
            <person name="Meyers B.C."/>
            <person name="Spannagl M."/>
            <person name="Cheung F."/>
            <person name="De Mita S."/>
            <person name="Krishnakumar V."/>
            <person name="Gundlach H."/>
            <person name="Zhou S."/>
            <person name="Mudge J."/>
            <person name="Bharti A.K."/>
            <person name="Murray J.D."/>
            <person name="Naoumkina M.A."/>
            <person name="Rosen B."/>
            <person name="Silverstein K.A."/>
            <person name="Tang H."/>
            <person name="Rombauts S."/>
            <person name="Zhao P.X."/>
            <person name="Zhou P."/>
            <person name="Barbe V."/>
            <person name="Bardou P."/>
            <person name="Bechner M."/>
            <person name="Bellec A."/>
            <person name="Berger A."/>
            <person name="Berges H."/>
            <person name="Bidwell S."/>
            <person name="Bisseling T."/>
            <person name="Choisne N."/>
            <person name="Couloux A."/>
            <person name="Denny R."/>
            <person name="Deshpande S."/>
            <person name="Dai X."/>
            <person name="Doyle J.J."/>
            <person name="Dudez A.M."/>
            <person name="Farmer A.D."/>
            <person name="Fouteau S."/>
            <person name="Franken C."/>
            <person name="Gibelin C."/>
            <person name="Gish J."/>
            <person name="Goldstein S."/>
            <person name="Gonzalez A.J."/>
            <person name="Green P.J."/>
            <person name="Hallab A."/>
            <person name="Hartog M."/>
            <person name="Hua A."/>
            <person name="Humphray S.J."/>
            <person name="Jeong D.H."/>
            <person name="Jing Y."/>
            <person name="Jocker A."/>
            <person name="Kenton S.M."/>
            <person name="Kim D.J."/>
            <person name="Klee K."/>
            <person name="Lai H."/>
            <person name="Lang C."/>
            <person name="Lin S."/>
            <person name="Macmil S.L."/>
            <person name="Magdelenat G."/>
            <person name="Matthews L."/>
            <person name="McCorrison J."/>
            <person name="Monaghan E.L."/>
            <person name="Mun J.H."/>
            <person name="Najar F.Z."/>
            <person name="Nicholson C."/>
            <person name="Noirot C."/>
            <person name="O'Bleness M."/>
            <person name="Paule C.R."/>
            <person name="Poulain J."/>
            <person name="Prion F."/>
            <person name="Qin B."/>
            <person name="Qu C."/>
            <person name="Retzel E.F."/>
            <person name="Riddle C."/>
            <person name="Sallet E."/>
            <person name="Samain S."/>
            <person name="Samson N."/>
            <person name="Sanders I."/>
            <person name="Saurat O."/>
            <person name="Scarpelli C."/>
            <person name="Schiex T."/>
            <person name="Segurens B."/>
            <person name="Severin A.J."/>
            <person name="Sherrier D.J."/>
            <person name="Shi R."/>
            <person name="Sims S."/>
            <person name="Singer S.R."/>
            <person name="Sinharoy S."/>
            <person name="Sterck L."/>
            <person name="Viollet A."/>
            <person name="Wang B.B."/>
            <person name="Wang K."/>
            <person name="Wang M."/>
            <person name="Wang X."/>
            <person name="Warfsmann J."/>
            <person name="Weissenbach J."/>
            <person name="White D.D."/>
            <person name="White J.D."/>
            <person name="Wiley G.B."/>
            <person name="Wincker P."/>
            <person name="Xing Y."/>
            <person name="Yang L."/>
            <person name="Yao Z."/>
            <person name="Ying F."/>
            <person name="Zhai J."/>
            <person name="Zhou L."/>
            <person name="Zuber A."/>
            <person name="Denarie J."/>
            <person name="Dixon R.A."/>
            <person name="May G.D."/>
            <person name="Schwartz D.C."/>
            <person name="Rogers J."/>
            <person name="Quetier F."/>
            <person name="Town C.D."/>
            <person name="Roe B.A."/>
        </authorList>
    </citation>
    <scope>NUCLEOTIDE SEQUENCE [LARGE SCALE GENOMIC DNA]</scope>
    <source>
        <strain evidence="1">A17</strain>
        <strain evidence="2 3">cv. Jemalong A17</strain>
    </source>
</reference>